<dbReference type="InterPro" id="IPR024788">
    <property type="entry name" value="Malectin-like_Carb-bd_dom"/>
</dbReference>
<organism evidence="4 5">
    <name type="scientific">Escallonia rubra</name>
    <dbReference type="NCBI Taxonomy" id="112253"/>
    <lineage>
        <taxon>Eukaryota</taxon>
        <taxon>Viridiplantae</taxon>
        <taxon>Streptophyta</taxon>
        <taxon>Embryophyta</taxon>
        <taxon>Tracheophyta</taxon>
        <taxon>Spermatophyta</taxon>
        <taxon>Magnoliopsida</taxon>
        <taxon>eudicotyledons</taxon>
        <taxon>Gunneridae</taxon>
        <taxon>Pentapetalae</taxon>
        <taxon>asterids</taxon>
        <taxon>campanulids</taxon>
        <taxon>Escalloniales</taxon>
        <taxon>Escalloniaceae</taxon>
        <taxon>Escallonia</taxon>
    </lineage>
</organism>
<feature type="domain" description="Malectin-like" evidence="3">
    <location>
        <begin position="1"/>
        <end position="79"/>
    </location>
</feature>
<evidence type="ECO:0000313" key="5">
    <source>
        <dbReference type="Proteomes" id="UP001187471"/>
    </source>
</evidence>
<feature type="transmembrane region" description="Helical" evidence="2">
    <location>
        <begin position="146"/>
        <end position="170"/>
    </location>
</feature>
<keyword evidence="5" id="KW-1185">Reference proteome</keyword>
<comment type="caution">
    <text evidence="4">The sequence shown here is derived from an EMBL/GenBank/DDBJ whole genome shotgun (WGS) entry which is preliminary data.</text>
</comment>
<reference evidence="4" key="1">
    <citation type="submission" date="2022-12" db="EMBL/GenBank/DDBJ databases">
        <title>Draft genome assemblies for two species of Escallonia (Escalloniales).</title>
        <authorList>
            <person name="Chanderbali A."/>
            <person name="Dervinis C."/>
            <person name="Anghel I."/>
            <person name="Soltis D."/>
            <person name="Soltis P."/>
            <person name="Zapata F."/>
        </authorList>
    </citation>
    <scope>NUCLEOTIDE SEQUENCE</scope>
    <source>
        <strain evidence="4">UCBG92.1500</strain>
        <tissue evidence="4">Leaf</tissue>
    </source>
</reference>
<evidence type="ECO:0000313" key="4">
    <source>
        <dbReference type="EMBL" id="KAK2980876.1"/>
    </source>
</evidence>
<dbReference type="GO" id="GO:0016020">
    <property type="term" value="C:membrane"/>
    <property type="evidence" value="ECO:0007669"/>
    <property type="project" value="UniProtKB-SubCell"/>
</dbReference>
<evidence type="ECO:0000256" key="1">
    <source>
        <dbReference type="ARBA" id="ARBA00004167"/>
    </source>
</evidence>
<evidence type="ECO:0000259" key="3">
    <source>
        <dbReference type="Pfam" id="PF12819"/>
    </source>
</evidence>
<comment type="subcellular location">
    <subcellularLocation>
        <location evidence="1">Membrane</location>
        <topology evidence="1">Single-pass membrane protein</topology>
    </subcellularLocation>
</comment>
<dbReference type="AlphaFoldDB" id="A0AA88RKQ4"/>
<keyword evidence="2" id="KW-0472">Membrane</keyword>
<keyword evidence="2" id="KW-1133">Transmembrane helix</keyword>
<dbReference type="EMBL" id="JAVXUO010001582">
    <property type="protein sequence ID" value="KAK2980876.1"/>
    <property type="molecule type" value="Genomic_DNA"/>
</dbReference>
<gene>
    <name evidence="4" type="ORF">RJ640_016190</name>
</gene>
<accession>A0AA88RKQ4</accession>
<sequence length="191" mass="20142">YCDDIYDRIWSAPSVKVGLVINVKSDAIISNNVADNLPQAVLQKAVTTSPTSARILLIHEVSSGEVPIYLNLYFSECKILICRDLSSFGLSGLLPDFSSMDAIETMVTGNPNLCASGKSCETSDTPISSNIPSTSNSVSKKKKNKLPVILGTTIPSSLVVLAIAGALAMLHHKRKKASVAAVGTVGSTGMF</sequence>
<feature type="non-terminal residue" evidence="4">
    <location>
        <position position="1"/>
    </location>
</feature>
<evidence type="ECO:0000256" key="2">
    <source>
        <dbReference type="SAM" id="Phobius"/>
    </source>
</evidence>
<proteinExistence type="predicted"/>
<protein>
    <recommendedName>
        <fullName evidence="3">Malectin-like domain-containing protein</fullName>
    </recommendedName>
</protein>
<keyword evidence="2" id="KW-0812">Transmembrane</keyword>
<name>A0AA88RKQ4_9ASTE</name>
<dbReference type="Pfam" id="PF12819">
    <property type="entry name" value="Malectin_like"/>
    <property type="match status" value="1"/>
</dbReference>
<dbReference type="Proteomes" id="UP001187471">
    <property type="component" value="Unassembled WGS sequence"/>
</dbReference>